<name>A0AAW1IQE1_SAPOF</name>
<dbReference type="Pfam" id="PF01535">
    <property type="entry name" value="PPR"/>
    <property type="match status" value="7"/>
</dbReference>
<dbReference type="FunFam" id="1.25.40.10:FF:000031">
    <property type="entry name" value="Pentatricopeptide repeat-containing protein mitochondrial"/>
    <property type="match status" value="1"/>
</dbReference>
<dbReference type="Gene3D" id="1.25.40.10">
    <property type="entry name" value="Tetratricopeptide repeat domain"/>
    <property type="match status" value="6"/>
</dbReference>
<feature type="repeat" description="PPR" evidence="3">
    <location>
        <begin position="306"/>
        <end position="340"/>
    </location>
</feature>
<sequence>MNNYARFFPLISPFQSIIKPKIFSHFSTVQCHQFHSSNPPDFLLLLSSIQSLNQIKQSHGLAVVFGLLPSSVSLCASLILNYAKFGRTKSSRILFERTVFYCRTTFLWNTLLRGYAISGEFDVFYVFNRMISTGVRPDDHTFPSLLKACADFCSVEKGKEAHGFSIKVGFDKDVCLGNTLMLFYSGCSDLGSARKVFDEMPERDVVSWNTMIGALSGHGTSEQAVGLFLKMKIEGGFLPNGVSVVSVLPACAELKDEVVARVVQGYVVKVGLICQVRVGNVFIDVYGKCGNMKSSLQVFDEMEEKNAVSWNAVITSLVHTKCYNEALCMFRSMIDAKVVLDGVTISSMLPVVVELEYFDAGKEIHGVSIRKELDSDLFILNSLLDMYSKSGDLAKASSVFSKMSVRNVVTWNTMVANFARNKNELAAIGLVTEMQALGETPNSVTFTNVLPACARIGALASGKEIHARCIRNGAVFDIFVSNALIDMYTKCGFLDLAQNVFDTSLRDQVSYNTLIVGYSQTIHCLRSLDLFKEMALEGLKRDTVCFVGAVAACANGIALKPGKEIHGFVTRRLLHTHLFVSNSLLDLYMKCGKIDAAQKIFERNPNKDVASWNTMILGYGMLGKFEMAVDHFEAMREHAIKPDSISFIAVLSACSHGGLVEKGKKYFDEMQAKNIKPTLIHYTCMVDLLGRAGLMQEAVDLIRDLPFEPDANIWGALLGASRLHGNIELAKLATEHLFVLKPEHSGYYVLLSNMLSEAGRWDEATRVRELMKSRGVKKDPAYSWVHGRDAVRSFLVGEYDERLEIDSSVAYSA</sequence>
<dbReference type="GO" id="GO:0009451">
    <property type="term" value="P:RNA modification"/>
    <property type="evidence" value="ECO:0007669"/>
    <property type="project" value="InterPro"/>
</dbReference>
<dbReference type="FunFam" id="1.25.40.10:FF:000361">
    <property type="entry name" value="Pentatricopeptide repeat-containing protein chloroplastic"/>
    <property type="match status" value="1"/>
</dbReference>
<dbReference type="EMBL" id="JBDFQZ010000009">
    <property type="protein sequence ID" value="KAK9692269.1"/>
    <property type="molecule type" value="Genomic_DNA"/>
</dbReference>
<proteinExistence type="inferred from homology"/>
<dbReference type="InterPro" id="IPR046960">
    <property type="entry name" value="PPR_At4g14850-like_plant"/>
</dbReference>
<dbReference type="InterPro" id="IPR046848">
    <property type="entry name" value="E_motif"/>
</dbReference>
<dbReference type="InterPro" id="IPR011990">
    <property type="entry name" value="TPR-like_helical_dom_sf"/>
</dbReference>
<dbReference type="Proteomes" id="UP001443914">
    <property type="component" value="Unassembled WGS sequence"/>
</dbReference>
<feature type="repeat" description="PPR" evidence="3">
    <location>
        <begin position="643"/>
        <end position="677"/>
    </location>
</feature>
<dbReference type="FunFam" id="1.25.40.10:FF:000427">
    <property type="entry name" value="Pentatricopeptide repeat-containing protein chloroplastic"/>
    <property type="match status" value="1"/>
</dbReference>
<feature type="repeat" description="PPR" evidence="3">
    <location>
        <begin position="608"/>
        <end position="642"/>
    </location>
</feature>
<dbReference type="GO" id="GO:0003723">
    <property type="term" value="F:RNA binding"/>
    <property type="evidence" value="ECO:0007669"/>
    <property type="project" value="InterPro"/>
</dbReference>
<feature type="repeat" description="PPR" evidence="3">
    <location>
        <begin position="376"/>
        <end position="410"/>
    </location>
</feature>
<evidence type="ECO:0000313" key="4">
    <source>
        <dbReference type="EMBL" id="KAK9692269.1"/>
    </source>
</evidence>
<keyword evidence="5" id="KW-1185">Reference proteome</keyword>
<comment type="caution">
    <text evidence="4">The sequence shown here is derived from an EMBL/GenBank/DDBJ whole genome shotgun (WGS) entry which is preliminary data.</text>
</comment>
<feature type="repeat" description="PPR" evidence="3">
    <location>
        <begin position="204"/>
        <end position="239"/>
    </location>
</feature>
<evidence type="ECO:0000256" key="2">
    <source>
        <dbReference type="ARBA" id="ARBA00061659"/>
    </source>
</evidence>
<dbReference type="InterPro" id="IPR002885">
    <property type="entry name" value="PPR_rpt"/>
</dbReference>
<dbReference type="AlphaFoldDB" id="A0AAW1IQE1"/>
<protein>
    <recommendedName>
        <fullName evidence="6">Pentatricopeptide repeat-containing protein</fullName>
    </recommendedName>
</protein>
<keyword evidence="1" id="KW-0677">Repeat</keyword>
<feature type="repeat" description="PPR" evidence="3">
    <location>
        <begin position="507"/>
        <end position="541"/>
    </location>
</feature>
<dbReference type="PROSITE" id="PS51375">
    <property type="entry name" value="PPR"/>
    <property type="match status" value="8"/>
</dbReference>
<accession>A0AAW1IQE1</accession>
<evidence type="ECO:0000256" key="1">
    <source>
        <dbReference type="ARBA" id="ARBA00022737"/>
    </source>
</evidence>
<evidence type="ECO:0000313" key="5">
    <source>
        <dbReference type="Proteomes" id="UP001443914"/>
    </source>
</evidence>
<dbReference type="Pfam" id="PF13041">
    <property type="entry name" value="PPR_2"/>
    <property type="match status" value="3"/>
</dbReference>
<dbReference type="NCBIfam" id="TIGR00756">
    <property type="entry name" value="PPR"/>
    <property type="match status" value="7"/>
</dbReference>
<dbReference type="PANTHER" id="PTHR47926">
    <property type="entry name" value="PENTATRICOPEPTIDE REPEAT-CONTAINING PROTEIN"/>
    <property type="match status" value="1"/>
</dbReference>
<dbReference type="SUPFAM" id="SSF48452">
    <property type="entry name" value="TPR-like"/>
    <property type="match status" value="1"/>
</dbReference>
<evidence type="ECO:0008006" key="6">
    <source>
        <dbReference type="Google" id="ProtNLM"/>
    </source>
</evidence>
<dbReference type="Pfam" id="PF20431">
    <property type="entry name" value="E_motif"/>
    <property type="match status" value="1"/>
</dbReference>
<dbReference type="PANTHER" id="PTHR47926:SF427">
    <property type="entry name" value="TETRATRICOPEPTIDE-LIKE HELICAL DOMAIN SUPERFAMILY"/>
    <property type="match status" value="1"/>
</dbReference>
<feature type="repeat" description="PPR" evidence="3">
    <location>
        <begin position="104"/>
        <end position="137"/>
    </location>
</feature>
<evidence type="ECO:0000256" key="3">
    <source>
        <dbReference type="PROSITE-ProRule" id="PRU00708"/>
    </source>
</evidence>
<dbReference type="FunFam" id="1.25.40.10:FF:000280">
    <property type="entry name" value="Pentatricopeptide repeat-containing protein"/>
    <property type="match status" value="1"/>
</dbReference>
<reference evidence="4" key="1">
    <citation type="submission" date="2024-03" db="EMBL/GenBank/DDBJ databases">
        <title>WGS assembly of Saponaria officinalis var. Norfolk2.</title>
        <authorList>
            <person name="Jenkins J."/>
            <person name="Shu S."/>
            <person name="Grimwood J."/>
            <person name="Barry K."/>
            <person name="Goodstein D."/>
            <person name="Schmutz J."/>
            <person name="Leebens-Mack J."/>
            <person name="Osbourn A."/>
        </authorList>
    </citation>
    <scope>NUCLEOTIDE SEQUENCE [LARGE SCALE GENOMIC DNA]</scope>
    <source>
        <strain evidence="4">JIC</strain>
    </source>
</reference>
<gene>
    <name evidence="4" type="ORF">RND81_09G252800</name>
</gene>
<organism evidence="4 5">
    <name type="scientific">Saponaria officinalis</name>
    <name type="common">Common soapwort</name>
    <name type="synonym">Lychnis saponaria</name>
    <dbReference type="NCBI Taxonomy" id="3572"/>
    <lineage>
        <taxon>Eukaryota</taxon>
        <taxon>Viridiplantae</taxon>
        <taxon>Streptophyta</taxon>
        <taxon>Embryophyta</taxon>
        <taxon>Tracheophyta</taxon>
        <taxon>Spermatophyta</taxon>
        <taxon>Magnoliopsida</taxon>
        <taxon>eudicotyledons</taxon>
        <taxon>Gunneridae</taxon>
        <taxon>Pentapetalae</taxon>
        <taxon>Caryophyllales</taxon>
        <taxon>Caryophyllaceae</taxon>
        <taxon>Caryophylleae</taxon>
        <taxon>Saponaria</taxon>
    </lineage>
</organism>
<feature type="repeat" description="PPR" evidence="3">
    <location>
        <begin position="744"/>
        <end position="778"/>
    </location>
</feature>
<comment type="similarity">
    <text evidence="2">Belongs to the PPR family. PCMP-E subfamily.</text>
</comment>